<evidence type="ECO:0000256" key="1">
    <source>
        <dbReference type="ARBA" id="ARBA00022679"/>
    </source>
</evidence>
<reference evidence="5" key="2">
    <citation type="submission" date="2023-01" db="EMBL/GenBank/DDBJ databases">
        <title>Draft genome sequence of Devosia yakushimensis strain NBRC 103855.</title>
        <authorList>
            <person name="Sun Q."/>
            <person name="Mori K."/>
        </authorList>
    </citation>
    <scope>NUCLEOTIDE SEQUENCE</scope>
    <source>
        <strain evidence="5">NBRC 103855</strain>
    </source>
</reference>
<dbReference type="InterPro" id="IPR050065">
    <property type="entry name" value="GlmU-like"/>
</dbReference>
<dbReference type="Proteomes" id="UP001161406">
    <property type="component" value="Unassembled WGS sequence"/>
</dbReference>
<dbReference type="GO" id="GO:0016779">
    <property type="term" value="F:nucleotidyltransferase activity"/>
    <property type="evidence" value="ECO:0007669"/>
    <property type="project" value="UniProtKB-KW"/>
</dbReference>
<evidence type="ECO:0000256" key="2">
    <source>
        <dbReference type="ARBA" id="ARBA00022695"/>
    </source>
</evidence>
<feature type="domain" description="MobA-like NTP transferase" evidence="4">
    <location>
        <begin position="23"/>
        <end position="177"/>
    </location>
</feature>
<keyword evidence="1" id="KW-0808">Transferase</keyword>
<evidence type="ECO:0000256" key="3">
    <source>
        <dbReference type="ARBA" id="ARBA00022842"/>
    </source>
</evidence>
<protein>
    <submittedName>
        <fullName evidence="5">Mannose-1-phosphate guanylyltransferase</fullName>
    </submittedName>
</protein>
<name>A0ABQ5UJV1_9HYPH</name>
<dbReference type="CDD" id="cd06422">
    <property type="entry name" value="NTP_transferase_like_1"/>
    <property type="match status" value="1"/>
</dbReference>
<gene>
    <name evidence="5" type="ORF">GCM10007913_42970</name>
</gene>
<dbReference type="PANTHER" id="PTHR43584">
    <property type="entry name" value="NUCLEOTIDYL TRANSFERASE"/>
    <property type="match status" value="1"/>
</dbReference>
<sequence length="243" mass="26551">MLDKAGANQSNPAMSEPRFPDVMLLAAGLGTRLRPVTESLPKPLVPVHGVPLIERIMGNARAEGAKRFVANAHYRADQVLAHFGGLLKVSREDELLGTGGGVKRALPMLHSDPIFVMNTDAFWPEGQDRPLGRMIGRFEREDEAVVLLCVHPRQATGFDRSHDFCLDPLGQITRDYGAPVIYGGVALLGKSWFSAVPDEAFSLNAIFEAALEREALFGVALDADWYHVGDPKALAETERLLAR</sequence>
<accession>A0ABQ5UJV1</accession>
<reference evidence="5" key="1">
    <citation type="journal article" date="2014" name="Int. J. Syst. Evol. Microbiol.">
        <title>Complete genome of a new Firmicutes species belonging to the dominant human colonic microbiota ('Ruminococcus bicirculans') reveals two chromosomes and a selective capacity to utilize plant glucans.</title>
        <authorList>
            <consortium name="NISC Comparative Sequencing Program"/>
            <person name="Wegmann U."/>
            <person name="Louis P."/>
            <person name="Goesmann A."/>
            <person name="Henrissat B."/>
            <person name="Duncan S.H."/>
            <person name="Flint H.J."/>
        </authorList>
    </citation>
    <scope>NUCLEOTIDE SEQUENCE</scope>
    <source>
        <strain evidence="5">NBRC 103855</strain>
    </source>
</reference>
<dbReference type="InterPro" id="IPR029044">
    <property type="entry name" value="Nucleotide-diphossugar_trans"/>
</dbReference>
<dbReference type="InterPro" id="IPR025877">
    <property type="entry name" value="MobA-like_NTP_Trfase"/>
</dbReference>
<evidence type="ECO:0000313" key="6">
    <source>
        <dbReference type="Proteomes" id="UP001161406"/>
    </source>
</evidence>
<keyword evidence="2 5" id="KW-0548">Nucleotidyltransferase</keyword>
<proteinExistence type="predicted"/>
<evidence type="ECO:0000313" key="5">
    <source>
        <dbReference type="EMBL" id="GLQ12364.1"/>
    </source>
</evidence>
<comment type="caution">
    <text evidence="5">The sequence shown here is derived from an EMBL/GenBank/DDBJ whole genome shotgun (WGS) entry which is preliminary data.</text>
</comment>
<dbReference type="EMBL" id="BSNG01000004">
    <property type="protein sequence ID" value="GLQ12364.1"/>
    <property type="molecule type" value="Genomic_DNA"/>
</dbReference>
<dbReference type="PANTHER" id="PTHR43584:SF8">
    <property type="entry name" value="N-ACETYLMURAMATE ALPHA-1-PHOSPHATE URIDYLYLTRANSFERASE"/>
    <property type="match status" value="1"/>
</dbReference>
<evidence type="ECO:0000259" key="4">
    <source>
        <dbReference type="Pfam" id="PF12804"/>
    </source>
</evidence>
<dbReference type="Pfam" id="PF12804">
    <property type="entry name" value="NTP_transf_3"/>
    <property type="match status" value="1"/>
</dbReference>
<keyword evidence="6" id="KW-1185">Reference proteome</keyword>
<organism evidence="5 6">
    <name type="scientific">Devosia yakushimensis</name>
    <dbReference type="NCBI Taxonomy" id="470028"/>
    <lineage>
        <taxon>Bacteria</taxon>
        <taxon>Pseudomonadati</taxon>
        <taxon>Pseudomonadota</taxon>
        <taxon>Alphaproteobacteria</taxon>
        <taxon>Hyphomicrobiales</taxon>
        <taxon>Devosiaceae</taxon>
        <taxon>Devosia</taxon>
    </lineage>
</organism>
<keyword evidence="3" id="KW-0460">Magnesium</keyword>
<dbReference type="Gene3D" id="3.90.550.10">
    <property type="entry name" value="Spore Coat Polysaccharide Biosynthesis Protein SpsA, Chain A"/>
    <property type="match status" value="1"/>
</dbReference>
<dbReference type="SUPFAM" id="SSF53448">
    <property type="entry name" value="Nucleotide-diphospho-sugar transferases"/>
    <property type="match status" value="1"/>
</dbReference>